<keyword evidence="8" id="KW-1185">Reference proteome</keyword>
<dbReference type="Gene3D" id="1.10.1450.10">
    <property type="entry name" value="Tetraspanin"/>
    <property type="match status" value="1"/>
</dbReference>
<dbReference type="WBParaSite" id="TREG1_31920.1">
    <property type="protein sequence ID" value="TREG1_31920.1"/>
    <property type="gene ID" value="TREG1_31920"/>
</dbReference>
<feature type="transmembrane region" description="Helical" evidence="7">
    <location>
        <begin position="50"/>
        <end position="72"/>
    </location>
</feature>
<evidence type="ECO:0000256" key="5">
    <source>
        <dbReference type="ARBA" id="ARBA00023136"/>
    </source>
</evidence>
<evidence type="ECO:0000256" key="1">
    <source>
        <dbReference type="ARBA" id="ARBA00004141"/>
    </source>
</evidence>
<dbReference type="InterPro" id="IPR018499">
    <property type="entry name" value="Tetraspanin/Peripherin"/>
</dbReference>
<evidence type="ECO:0000256" key="3">
    <source>
        <dbReference type="ARBA" id="ARBA00022692"/>
    </source>
</evidence>
<dbReference type="CDD" id="cd03127">
    <property type="entry name" value="tetraspanin_LEL"/>
    <property type="match status" value="1"/>
</dbReference>
<organism evidence="8 9">
    <name type="scientific">Trichobilharzia regenti</name>
    <name type="common">Nasal bird schistosome</name>
    <dbReference type="NCBI Taxonomy" id="157069"/>
    <lineage>
        <taxon>Eukaryota</taxon>
        <taxon>Metazoa</taxon>
        <taxon>Spiralia</taxon>
        <taxon>Lophotrochozoa</taxon>
        <taxon>Platyhelminthes</taxon>
        <taxon>Trematoda</taxon>
        <taxon>Digenea</taxon>
        <taxon>Strigeidida</taxon>
        <taxon>Schistosomatoidea</taxon>
        <taxon>Schistosomatidae</taxon>
        <taxon>Trichobilharzia</taxon>
    </lineage>
</organism>
<dbReference type="AlphaFoldDB" id="A0AA85JNI2"/>
<feature type="disulfide bond" evidence="6">
    <location>
        <begin position="147"/>
        <end position="162"/>
    </location>
</feature>
<feature type="disulfide bond" evidence="6">
    <location>
        <begin position="146"/>
        <end position="173"/>
    </location>
</feature>
<keyword evidence="4 7" id="KW-1133">Transmembrane helix</keyword>
<dbReference type="GO" id="GO:0005886">
    <property type="term" value="C:plasma membrane"/>
    <property type="evidence" value="ECO:0007669"/>
    <property type="project" value="TreeGrafter"/>
</dbReference>
<sequence length="217" mass="23659">MSTLTCGQRCLQIVLIIANILVFICGMALVTIGIISCLSIIQYSKDVDVAIYGLAVFITTLGVIIFFIGIIGCCGACNESVYKLTFYATVLFIIILCEIAGGIGALVLKDKVKEKFRKAIEDAVREYGNNPDLSVLVDSIQSGVGCCGANSPNDYKEPPPSCFSGNRRYEMGCVSALGELFRKYMILIVIFSFAFAGFQILCFMFTVCLCNAIRHSR</sequence>
<dbReference type="SUPFAM" id="SSF48652">
    <property type="entry name" value="Tetraspanin"/>
    <property type="match status" value="1"/>
</dbReference>
<proteinExistence type="inferred from homology"/>
<dbReference type="PANTHER" id="PTHR19282">
    <property type="entry name" value="TETRASPANIN"/>
    <property type="match status" value="1"/>
</dbReference>
<feature type="transmembrane region" description="Helical" evidence="7">
    <location>
        <begin position="84"/>
        <end position="108"/>
    </location>
</feature>
<feature type="transmembrane region" description="Helical" evidence="7">
    <location>
        <begin position="12"/>
        <end position="38"/>
    </location>
</feature>
<dbReference type="PRINTS" id="PR00259">
    <property type="entry name" value="TMFOUR"/>
</dbReference>
<evidence type="ECO:0000256" key="4">
    <source>
        <dbReference type="ARBA" id="ARBA00022989"/>
    </source>
</evidence>
<reference evidence="8" key="1">
    <citation type="submission" date="2022-06" db="EMBL/GenBank/DDBJ databases">
        <authorList>
            <person name="Berger JAMES D."/>
            <person name="Berger JAMES D."/>
        </authorList>
    </citation>
    <scope>NUCLEOTIDE SEQUENCE [LARGE SCALE GENOMIC DNA]</scope>
</reference>
<evidence type="ECO:0000313" key="10">
    <source>
        <dbReference type="WBParaSite" id="TREG1_31920.1"/>
    </source>
</evidence>
<reference evidence="9 10" key="2">
    <citation type="submission" date="2023-11" db="UniProtKB">
        <authorList>
            <consortium name="WormBaseParasite"/>
        </authorList>
    </citation>
    <scope>IDENTIFICATION</scope>
</reference>
<evidence type="ECO:0000256" key="7">
    <source>
        <dbReference type="RuleBase" id="RU361218"/>
    </source>
</evidence>
<comment type="subcellular location">
    <subcellularLocation>
        <location evidence="1 7">Membrane</location>
        <topology evidence="1 7">Multi-pass membrane protein</topology>
    </subcellularLocation>
</comment>
<protein>
    <recommendedName>
        <fullName evidence="7">Tetraspanin</fullName>
    </recommendedName>
</protein>
<name>A0AA85JNI2_TRIRE</name>
<evidence type="ECO:0000256" key="2">
    <source>
        <dbReference type="ARBA" id="ARBA00006840"/>
    </source>
</evidence>
<comment type="similarity">
    <text evidence="2 7">Belongs to the tetraspanin (TM4SF) family.</text>
</comment>
<dbReference type="WBParaSite" id="TREG1_31860.1">
    <property type="protein sequence ID" value="TREG1_31860.1"/>
    <property type="gene ID" value="TREG1_31860"/>
</dbReference>
<feature type="transmembrane region" description="Helical" evidence="7">
    <location>
        <begin position="184"/>
        <end position="207"/>
    </location>
</feature>
<dbReference type="PANTHER" id="PTHR19282:SF519">
    <property type="entry name" value="TETRASPANIN"/>
    <property type="match status" value="1"/>
</dbReference>
<dbReference type="InterPro" id="IPR000301">
    <property type="entry name" value="Tetraspanin_animals"/>
</dbReference>
<keyword evidence="3 7" id="KW-0812">Transmembrane</keyword>
<dbReference type="PIRSF" id="PIRSF002419">
    <property type="entry name" value="Tetraspanin"/>
    <property type="match status" value="1"/>
</dbReference>
<dbReference type="InterPro" id="IPR008952">
    <property type="entry name" value="Tetraspanin_EC2_sf"/>
</dbReference>
<dbReference type="Pfam" id="PF00335">
    <property type="entry name" value="Tetraspanin"/>
    <property type="match status" value="1"/>
</dbReference>
<keyword evidence="5 7" id="KW-0472">Membrane</keyword>
<evidence type="ECO:0000313" key="8">
    <source>
        <dbReference type="Proteomes" id="UP000050795"/>
    </source>
</evidence>
<accession>A0AA85JNI2</accession>
<evidence type="ECO:0000313" key="9">
    <source>
        <dbReference type="WBParaSite" id="TREG1_31860.1"/>
    </source>
</evidence>
<dbReference type="Proteomes" id="UP000050795">
    <property type="component" value="Unassembled WGS sequence"/>
</dbReference>
<keyword evidence="6" id="KW-1015">Disulfide bond</keyword>
<evidence type="ECO:0000256" key="6">
    <source>
        <dbReference type="PIRSR" id="PIRSR002419-1"/>
    </source>
</evidence>